<keyword evidence="8" id="KW-1185">Reference proteome</keyword>
<dbReference type="PANTHER" id="PTHR33507:SF3">
    <property type="entry name" value="INNER MEMBRANE PROTEIN YBBJ"/>
    <property type="match status" value="1"/>
</dbReference>
<keyword evidence="2 5" id="KW-0812">Transmembrane</keyword>
<dbReference type="PATRIC" id="fig|272562.8.peg.1260"/>
<dbReference type="InterPro" id="IPR052165">
    <property type="entry name" value="Membrane_assoc_protease"/>
</dbReference>
<dbReference type="Pfam" id="PF01957">
    <property type="entry name" value="NfeD"/>
    <property type="match status" value="1"/>
</dbReference>
<keyword evidence="3 5" id="KW-1133">Transmembrane helix</keyword>
<evidence type="ECO:0000256" key="3">
    <source>
        <dbReference type="ARBA" id="ARBA00022989"/>
    </source>
</evidence>
<dbReference type="OrthoDB" id="1726749at2"/>
<dbReference type="KEGG" id="cac:CA_C1051"/>
<sequence length="146" mass="16106">MNDYQKIWIIIAIFMVVIDFGTSGFLFVWFSAGAVVAIIAGLLGAPITVQIVLFAIISIALLSVGYPLSKKLLNRTVRKTPLMEEKYIGREVKAEADMEVGNSKLKVDGIYWTVKNVGEAIKKGDCFIITGIQGNKLLIRKKGEIE</sequence>
<dbReference type="STRING" id="272562.CA_C1051"/>
<dbReference type="PANTHER" id="PTHR33507">
    <property type="entry name" value="INNER MEMBRANE PROTEIN YBBJ"/>
    <property type="match status" value="1"/>
</dbReference>
<feature type="transmembrane region" description="Helical" evidence="5">
    <location>
        <begin position="36"/>
        <end position="69"/>
    </location>
</feature>
<comment type="subcellular location">
    <subcellularLocation>
        <location evidence="1">Membrane</location>
        <topology evidence="1">Multi-pass membrane protein</topology>
    </subcellularLocation>
</comment>
<dbReference type="PIR" id="H97029">
    <property type="entry name" value="H97029"/>
</dbReference>
<protein>
    <submittedName>
        <fullName evidence="7">Uncharacterized conserved protein (Possible membrane)</fullName>
    </submittedName>
</protein>
<reference evidence="7 8" key="1">
    <citation type="journal article" date="2001" name="J. Bacteriol.">
        <title>Genome sequence and comparative analysis of the solvent-producing bacterium Clostridium acetobutylicum.</title>
        <authorList>
            <person name="Nolling J."/>
            <person name="Breton G."/>
            <person name="Omelchenko M.V."/>
            <person name="Makarova K.S."/>
            <person name="Zeng Q."/>
            <person name="Gibson R."/>
            <person name="Lee H.M."/>
            <person name="Dubois J."/>
            <person name="Qiu D."/>
            <person name="Hitti J."/>
            <person name="Wolf Y.I."/>
            <person name="Tatusov R.L."/>
            <person name="Sabathe F."/>
            <person name="Doucette-Stamm L."/>
            <person name="Soucaille P."/>
            <person name="Daly M.J."/>
            <person name="Bennett G.N."/>
            <person name="Koonin E.V."/>
            <person name="Smith D.R."/>
        </authorList>
    </citation>
    <scope>NUCLEOTIDE SEQUENCE [LARGE SCALE GENOMIC DNA]</scope>
    <source>
        <strain evidence="8">ATCC 824 / DSM 792 / JCM 1419 / LMG 5710 / VKM B-1787</strain>
    </source>
</reference>
<feature type="transmembrane region" description="Helical" evidence="5">
    <location>
        <begin position="7"/>
        <end position="30"/>
    </location>
</feature>
<proteinExistence type="predicted"/>
<dbReference type="GO" id="GO:0005886">
    <property type="term" value="C:plasma membrane"/>
    <property type="evidence" value="ECO:0007669"/>
    <property type="project" value="TreeGrafter"/>
</dbReference>
<feature type="domain" description="NfeD-like C-terminal" evidence="6">
    <location>
        <begin position="85"/>
        <end position="141"/>
    </location>
</feature>
<dbReference type="Proteomes" id="UP000000814">
    <property type="component" value="Chromosome"/>
</dbReference>
<evidence type="ECO:0000313" key="8">
    <source>
        <dbReference type="Proteomes" id="UP000000814"/>
    </source>
</evidence>
<accession>Q97K68</accession>
<evidence type="ECO:0000256" key="4">
    <source>
        <dbReference type="ARBA" id="ARBA00023136"/>
    </source>
</evidence>
<dbReference type="Gene3D" id="2.40.50.140">
    <property type="entry name" value="Nucleic acid-binding proteins"/>
    <property type="match status" value="1"/>
</dbReference>
<dbReference type="HOGENOM" id="CLU_116732_2_2_9"/>
<dbReference type="InterPro" id="IPR002810">
    <property type="entry name" value="NfeD-like_C"/>
</dbReference>
<gene>
    <name evidence="7" type="ordered locus">CA_C1051</name>
</gene>
<dbReference type="InterPro" id="IPR012340">
    <property type="entry name" value="NA-bd_OB-fold"/>
</dbReference>
<dbReference type="EMBL" id="AE001437">
    <property type="protein sequence ID" value="AAK79027.1"/>
    <property type="molecule type" value="Genomic_DNA"/>
</dbReference>
<name>Q97K68_CLOAB</name>
<evidence type="ECO:0000259" key="6">
    <source>
        <dbReference type="Pfam" id="PF01957"/>
    </source>
</evidence>
<evidence type="ECO:0000256" key="1">
    <source>
        <dbReference type="ARBA" id="ARBA00004141"/>
    </source>
</evidence>
<dbReference type="eggNOG" id="COG1585">
    <property type="taxonomic scope" value="Bacteria"/>
</dbReference>
<dbReference type="RefSeq" id="WP_010964369.1">
    <property type="nucleotide sequence ID" value="NC_003030.1"/>
</dbReference>
<keyword evidence="4 5" id="KW-0472">Membrane</keyword>
<dbReference type="GeneID" id="44997564"/>
<evidence type="ECO:0000256" key="2">
    <source>
        <dbReference type="ARBA" id="ARBA00022692"/>
    </source>
</evidence>
<organism evidence="7 8">
    <name type="scientific">Clostridium acetobutylicum (strain ATCC 824 / DSM 792 / JCM 1419 / IAM 19013 / LMG 5710 / NBRC 13948 / NRRL B-527 / VKM B-1787 / 2291 / W)</name>
    <dbReference type="NCBI Taxonomy" id="272562"/>
    <lineage>
        <taxon>Bacteria</taxon>
        <taxon>Bacillati</taxon>
        <taxon>Bacillota</taxon>
        <taxon>Clostridia</taxon>
        <taxon>Eubacteriales</taxon>
        <taxon>Clostridiaceae</taxon>
        <taxon>Clostridium</taxon>
    </lineage>
</organism>
<evidence type="ECO:0000256" key="5">
    <source>
        <dbReference type="SAM" id="Phobius"/>
    </source>
</evidence>
<evidence type="ECO:0000313" key="7">
    <source>
        <dbReference type="EMBL" id="AAK79027.1"/>
    </source>
</evidence>
<dbReference type="AlphaFoldDB" id="Q97K68"/>